<organism evidence="9 10">
    <name type="scientific">Candidatus Sulfuritelmatomonas gaucii</name>
    <dbReference type="NCBI Taxonomy" id="2043161"/>
    <lineage>
        <taxon>Bacteria</taxon>
        <taxon>Pseudomonadati</taxon>
        <taxon>Acidobacteriota</taxon>
        <taxon>Terriglobia</taxon>
        <taxon>Terriglobales</taxon>
        <taxon>Acidobacteriaceae</taxon>
        <taxon>Candidatus Sulfuritelmatomonas</taxon>
    </lineage>
</organism>
<dbReference type="Proteomes" id="UP000239735">
    <property type="component" value="Unassembled WGS sequence"/>
</dbReference>
<name>A0A2N9L4N5_9BACT</name>
<dbReference type="InterPro" id="IPR014349">
    <property type="entry name" value="Rieske_Fe-S_prot"/>
</dbReference>
<evidence type="ECO:0000259" key="8">
    <source>
        <dbReference type="PROSITE" id="PS51296"/>
    </source>
</evidence>
<gene>
    <name evidence="9" type="primary">petC</name>
    <name evidence="9" type="ORF">SBA5_1470005</name>
</gene>
<reference evidence="10" key="1">
    <citation type="submission" date="2018-02" db="EMBL/GenBank/DDBJ databases">
        <authorList>
            <person name="Hausmann B."/>
        </authorList>
    </citation>
    <scope>NUCLEOTIDE SEQUENCE [LARGE SCALE GENOMIC DNA]</scope>
    <source>
        <strain evidence="10">Peat soil MAG SbA5</strain>
    </source>
</reference>
<dbReference type="PRINTS" id="PR00162">
    <property type="entry name" value="RIESKE"/>
</dbReference>
<dbReference type="Pfam" id="PF00355">
    <property type="entry name" value="Rieske"/>
    <property type="match status" value="1"/>
</dbReference>
<keyword evidence="4" id="KW-0411">Iron-sulfur</keyword>
<evidence type="ECO:0000313" key="9">
    <source>
        <dbReference type="EMBL" id="SPE18258.1"/>
    </source>
</evidence>
<keyword evidence="7" id="KW-0812">Transmembrane</keyword>
<evidence type="ECO:0000256" key="1">
    <source>
        <dbReference type="ARBA" id="ARBA00022714"/>
    </source>
</evidence>
<dbReference type="CDD" id="cd03467">
    <property type="entry name" value="Rieske"/>
    <property type="match status" value="1"/>
</dbReference>
<dbReference type="InterPro" id="IPR036922">
    <property type="entry name" value="Rieske_2Fe-2S_sf"/>
</dbReference>
<keyword evidence="3" id="KW-0408">Iron</keyword>
<evidence type="ECO:0000313" key="10">
    <source>
        <dbReference type="Proteomes" id="UP000239735"/>
    </source>
</evidence>
<feature type="transmembrane region" description="Helical" evidence="7">
    <location>
        <begin position="24"/>
        <end position="45"/>
    </location>
</feature>
<evidence type="ECO:0000256" key="5">
    <source>
        <dbReference type="ARBA" id="ARBA00023157"/>
    </source>
</evidence>
<keyword evidence="2" id="KW-0479">Metal-binding</keyword>
<dbReference type="PANTHER" id="PTHR10134">
    <property type="entry name" value="CYTOCHROME B-C1 COMPLEX SUBUNIT RIESKE, MITOCHONDRIAL"/>
    <property type="match status" value="1"/>
</dbReference>
<dbReference type="Gene3D" id="2.102.10.10">
    <property type="entry name" value="Rieske [2Fe-2S] iron-sulphur domain"/>
    <property type="match status" value="1"/>
</dbReference>
<dbReference type="SUPFAM" id="SSF50022">
    <property type="entry name" value="ISP domain"/>
    <property type="match status" value="1"/>
</dbReference>
<keyword evidence="1" id="KW-0001">2Fe-2S</keyword>
<accession>A0A2N9L4N5</accession>
<dbReference type="GO" id="GO:0046872">
    <property type="term" value="F:metal ion binding"/>
    <property type="evidence" value="ECO:0007669"/>
    <property type="project" value="UniProtKB-KW"/>
</dbReference>
<sequence>MGTNDPGMANPSCPLHPPVPRRRFVEFLLGGGILATFASFIYPVLRYFVPPPVAELGVDEVVATKVGELKPNSGMIFRFGSLPGLLILEADGTYRALSATCTHLGCTVQYRSDLREIWCPCHNGIYNLNGGNVSGPPPKPLTVFNVHVRGDEIFVSRNVEA</sequence>
<proteinExistence type="predicted"/>
<evidence type="ECO:0000256" key="3">
    <source>
        <dbReference type="ARBA" id="ARBA00023004"/>
    </source>
</evidence>
<dbReference type="EMBL" id="OKRB01000054">
    <property type="protein sequence ID" value="SPE18258.1"/>
    <property type="molecule type" value="Genomic_DNA"/>
</dbReference>
<protein>
    <submittedName>
        <fullName evidence="9">Cytochrome b6-f complex iron-sulfur subunit</fullName>
    </submittedName>
</protein>
<dbReference type="InterPro" id="IPR005805">
    <property type="entry name" value="Rieske_Fe-S_prot_C"/>
</dbReference>
<evidence type="ECO:0000256" key="2">
    <source>
        <dbReference type="ARBA" id="ARBA00022723"/>
    </source>
</evidence>
<feature type="domain" description="Rieske" evidence="8">
    <location>
        <begin position="61"/>
        <end position="155"/>
    </location>
</feature>
<dbReference type="InterPro" id="IPR017941">
    <property type="entry name" value="Rieske_2Fe-2S"/>
</dbReference>
<evidence type="ECO:0000256" key="7">
    <source>
        <dbReference type="SAM" id="Phobius"/>
    </source>
</evidence>
<dbReference type="GO" id="GO:0016020">
    <property type="term" value="C:membrane"/>
    <property type="evidence" value="ECO:0007669"/>
    <property type="project" value="InterPro"/>
</dbReference>
<evidence type="ECO:0000256" key="6">
    <source>
        <dbReference type="ARBA" id="ARBA00034078"/>
    </source>
</evidence>
<keyword evidence="7" id="KW-1133">Transmembrane helix</keyword>
<keyword evidence="7" id="KW-0472">Membrane</keyword>
<dbReference type="PROSITE" id="PS51296">
    <property type="entry name" value="RIESKE"/>
    <property type="match status" value="1"/>
</dbReference>
<dbReference type="AlphaFoldDB" id="A0A2N9L4N5"/>
<comment type="cofactor">
    <cofactor evidence="6">
        <name>[2Fe-2S] cluster</name>
        <dbReference type="ChEBI" id="CHEBI:190135"/>
    </cofactor>
</comment>
<keyword evidence="5" id="KW-1015">Disulfide bond</keyword>
<evidence type="ECO:0000256" key="4">
    <source>
        <dbReference type="ARBA" id="ARBA00023014"/>
    </source>
</evidence>
<dbReference type="GO" id="GO:0051537">
    <property type="term" value="F:2 iron, 2 sulfur cluster binding"/>
    <property type="evidence" value="ECO:0007669"/>
    <property type="project" value="UniProtKB-KW"/>
</dbReference>
<dbReference type="Gene3D" id="1.20.5.700">
    <property type="entry name" value="Single helix bin"/>
    <property type="match status" value="1"/>
</dbReference>